<dbReference type="eggNOG" id="COG0457">
    <property type="taxonomic scope" value="Bacteria"/>
</dbReference>
<accession>Q029I7</accession>
<reference evidence="3" key="1">
    <citation type="submission" date="2006-10" db="EMBL/GenBank/DDBJ databases">
        <title>Complete sequence of Solibacter usitatus Ellin6076.</title>
        <authorList>
            <consortium name="US DOE Joint Genome Institute"/>
            <person name="Copeland A."/>
            <person name="Lucas S."/>
            <person name="Lapidus A."/>
            <person name="Barry K."/>
            <person name="Detter J.C."/>
            <person name="Glavina del Rio T."/>
            <person name="Hammon N."/>
            <person name="Israni S."/>
            <person name="Dalin E."/>
            <person name="Tice H."/>
            <person name="Pitluck S."/>
            <person name="Thompson L.S."/>
            <person name="Brettin T."/>
            <person name="Bruce D."/>
            <person name="Han C."/>
            <person name="Tapia R."/>
            <person name="Gilna P."/>
            <person name="Schmutz J."/>
            <person name="Larimer F."/>
            <person name="Land M."/>
            <person name="Hauser L."/>
            <person name="Kyrpides N."/>
            <person name="Mikhailova N."/>
            <person name="Janssen P.H."/>
            <person name="Kuske C.R."/>
            <person name="Richardson P."/>
        </authorList>
    </citation>
    <scope>NUCLEOTIDE SEQUENCE</scope>
    <source>
        <strain evidence="3">Ellin6076</strain>
    </source>
</reference>
<name>Q029I7_SOLUE</name>
<dbReference type="InterPro" id="IPR011990">
    <property type="entry name" value="TPR-like_helical_dom_sf"/>
</dbReference>
<dbReference type="GO" id="GO:0051301">
    <property type="term" value="P:cell division"/>
    <property type="evidence" value="ECO:0007669"/>
    <property type="project" value="TreeGrafter"/>
</dbReference>
<keyword evidence="1" id="KW-0802">TPR repeat</keyword>
<protein>
    <submittedName>
        <fullName evidence="3">TPR repeat-containing protein</fullName>
    </submittedName>
</protein>
<dbReference type="PANTHER" id="PTHR12558:SF13">
    <property type="entry name" value="CELL DIVISION CYCLE PROTEIN 27 HOMOLOG"/>
    <property type="match status" value="1"/>
</dbReference>
<dbReference type="PROSITE" id="PS50005">
    <property type="entry name" value="TPR"/>
    <property type="match status" value="2"/>
</dbReference>
<dbReference type="Gene3D" id="1.25.40.10">
    <property type="entry name" value="Tetratricopeptide repeat domain"/>
    <property type="match status" value="2"/>
</dbReference>
<dbReference type="PANTHER" id="PTHR12558">
    <property type="entry name" value="CELL DIVISION CYCLE 16,23,27"/>
    <property type="match status" value="1"/>
</dbReference>
<feature type="region of interest" description="Disordered" evidence="2">
    <location>
        <begin position="353"/>
        <end position="376"/>
    </location>
</feature>
<proteinExistence type="predicted"/>
<sequence precursor="true">MQRLFVLLLLFSGALRAETTLVLPFFNHSKSANLDWVGESIAESVRDSLGSEGILVLDREDRLEAYRRLSLRPGAELTHASVLKVGESLDAANVVYGFYELLPAEAGKEQSRGSLRITARILNLKRTRQGPAYSEVGALEDIGKLQVHLGWQTLELLAPKTITQERDFIAARPAVRLDAMESYVRGLLSTTPEQRHRYFTQAARLDEHFSQPCFQLGKTYWEKKDYKIAAGWLERVARSDPHYMEAQFFLGLSRYANGDFKGAEQCFQLVVSALPLNEVYNDLGVVQAQRNDFTAAAASFRKALEGDDADPDYHFNLGSTLWRSGQYPAAAESFRNALTRNSKDAEATALLGRALKQEAPRPGDTKPEAKPRLKTNYEEAAYRQLQAELGIKK</sequence>
<feature type="compositionally biased region" description="Basic and acidic residues" evidence="2">
    <location>
        <begin position="355"/>
        <end position="376"/>
    </location>
</feature>
<evidence type="ECO:0000313" key="3">
    <source>
        <dbReference type="EMBL" id="ABJ82289.1"/>
    </source>
</evidence>
<gene>
    <name evidence="3" type="ordered locus">Acid_1295</name>
</gene>
<organism evidence="3">
    <name type="scientific">Solibacter usitatus (strain Ellin6076)</name>
    <dbReference type="NCBI Taxonomy" id="234267"/>
    <lineage>
        <taxon>Bacteria</taxon>
        <taxon>Pseudomonadati</taxon>
        <taxon>Acidobacteriota</taxon>
        <taxon>Terriglobia</taxon>
        <taxon>Bryobacterales</taxon>
        <taxon>Solibacteraceae</taxon>
        <taxon>Candidatus Solibacter</taxon>
    </lineage>
</organism>
<dbReference type="Pfam" id="PF13432">
    <property type="entry name" value="TPR_16"/>
    <property type="match status" value="3"/>
</dbReference>
<dbReference type="InParanoid" id="Q029I7"/>
<dbReference type="KEGG" id="sus:Acid_1295"/>
<dbReference type="SMART" id="SM00028">
    <property type="entry name" value="TPR"/>
    <property type="match status" value="4"/>
</dbReference>
<dbReference type="SUPFAM" id="SSF48452">
    <property type="entry name" value="TPR-like"/>
    <property type="match status" value="1"/>
</dbReference>
<evidence type="ECO:0000256" key="2">
    <source>
        <dbReference type="SAM" id="MobiDB-lite"/>
    </source>
</evidence>
<dbReference type="HOGENOM" id="CLU_701879_0_0_0"/>
<feature type="repeat" description="TPR" evidence="1">
    <location>
        <begin position="311"/>
        <end position="344"/>
    </location>
</feature>
<dbReference type="EMBL" id="CP000473">
    <property type="protein sequence ID" value="ABJ82289.1"/>
    <property type="molecule type" value="Genomic_DNA"/>
</dbReference>
<dbReference type="InterPro" id="IPR019734">
    <property type="entry name" value="TPR_rpt"/>
</dbReference>
<dbReference type="OrthoDB" id="108535at2"/>
<feature type="repeat" description="TPR" evidence="1">
    <location>
        <begin position="277"/>
        <end position="310"/>
    </location>
</feature>
<evidence type="ECO:0000256" key="1">
    <source>
        <dbReference type="PROSITE-ProRule" id="PRU00339"/>
    </source>
</evidence>
<dbReference type="STRING" id="234267.Acid_1295"/>
<dbReference type="AlphaFoldDB" id="Q029I7"/>